<dbReference type="OrthoDB" id="5512913at2"/>
<evidence type="ECO:0000256" key="1">
    <source>
        <dbReference type="SAM" id="SignalP"/>
    </source>
</evidence>
<keyword evidence="1" id="KW-0732">Signal</keyword>
<accession>A0A6N6RI02</accession>
<name>A0A6N6RI02_9FLAO</name>
<evidence type="ECO:0000313" key="3">
    <source>
        <dbReference type="Proteomes" id="UP000468650"/>
    </source>
</evidence>
<keyword evidence="3" id="KW-1185">Reference proteome</keyword>
<dbReference type="EMBL" id="WBVO01000004">
    <property type="protein sequence ID" value="KAB2810397.1"/>
    <property type="molecule type" value="Genomic_DNA"/>
</dbReference>
<sequence>MKRFALLTLTIVSLQVSAQEFESFENGLMYPPETMDALHQIADSLNAHFVACEANPTFHSSHTALLEIYKVSGKENLEFIKQASEMRNNGSTYDELVAADITGSSVERMWVYFWEDERDNEYHLYAMGLEGSYAVATFPSAFFNFDSLEGHIIERSSLSNEYYPSFAMYKFLKHEPAQVIPQPYNQWIAYSDCMVDTTTTKLLESDNDDDFGFGNQEFDSPHGLSDAEVKKQLDELRKMRVVGFCSQDSRPRLHAKSIALFAAAAQDWSVFLKAHLDIMNDRFDRASDGSYAQAERLTYLRELEELDIKTEDLLLGTLLSMSDPSPNHYYGSPNRTGRAFADTQNPESIIQKLETGAMDKNLDLHNRFLMMYTLKVYRYNIGEESNPDLDARIKRVEASFPEEVQSLKRRW</sequence>
<gene>
    <name evidence="2" type="ORF">F8C67_07355</name>
</gene>
<comment type="caution">
    <text evidence="2">The sequence shown here is derived from an EMBL/GenBank/DDBJ whole genome shotgun (WGS) entry which is preliminary data.</text>
</comment>
<dbReference type="AlphaFoldDB" id="A0A6N6RI02"/>
<reference evidence="2 3" key="1">
    <citation type="submission" date="2019-09" db="EMBL/GenBank/DDBJ databases">
        <title>Genomes of family Cryomorphaceae.</title>
        <authorList>
            <person name="Bowman J.P."/>
        </authorList>
    </citation>
    <scope>NUCLEOTIDE SEQUENCE [LARGE SCALE GENOMIC DNA]</scope>
    <source>
        <strain evidence="2 3">LMG 25704</strain>
    </source>
</reference>
<dbReference type="Proteomes" id="UP000468650">
    <property type="component" value="Unassembled WGS sequence"/>
</dbReference>
<proteinExistence type="predicted"/>
<evidence type="ECO:0000313" key="2">
    <source>
        <dbReference type="EMBL" id="KAB2810397.1"/>
    </source>
</evidence>
<organism evidence="2 3">
    <name type="scientific">Phaeocystidibacter luteus</name>
    <dbReference type="NCBI Taxonomy" id="911197"/>
    <lineage>
        <taxon>Bacteria</taxon>
        <taxon>Pseudomonadati</taxon>
        <taxon>Bacteroidota</taxon>
        <taxon>Flavobacteriia</taxon>
        <taxon>Flavobacteriales</taxon>
        <taxon>Phaeocystidibacteraceae</taxon>
        <taxon>Phaeocystidibacter</taxon>
    </lineage>
</organism>
<feature type="chain" id="PRO_5026783150" evidence="1">
    <location>
        <begin position="19"/>
        <end position="411"/>
    </location>
</feature>
<protein>
    <submittedName>
        <fullName evidence="2">Uncharacterized protein</fullName>
    </submittedName>
</protein>
<feature type="signal peptide" evidence="1">
    <location>
        <begin position="1"/>
        <end position="18"/>
    </location>
</feature>
<dbReference type="RefSeq" id="WP_151667186.1">
    <property type="nucleotide sequence ID" value="NZ_WBVO01000004.1"/>
</dbReference>